<evidence type="ECO:0000313" key="1">
    <source>
        <dbReference type="EMBL" id="MFC4727387.1"/>
    </source>
</evidence>
<reference evidence="2" key="1">
    <citation type="journal article" date="2019" name="Int. J. Syst. Evol. Microbiol.">
        <title>The Global Catalogue of Microorganisms (GCM) 10K type strain sequencing project: providing services to taxonomists for standard genome sequencing and annotation.</title>
        <authorList>
            <consortium name="The Broad Institute Genomics Platform"/>
            <consortium name="The Broad Institute Genome Sequencing Center for Infectious Disease"/>
            <person name="Wu L."/>
            <person name="Ma J."/>
        </authorList>
    </citation>
    <scope>NUCLEOTIDE SEQUENCE [LARGE SCALE GENOMIC DNA]</scope>
    <source>
        <strain evidence="2">CGMCC 1.13574</strain>
    </source>
</reference>
<dbReference type="RefSeq" id="WP_377003402.1">
    <property type="nucleotide sequence ID" value="NZ_JBHSGG010000011.1"/>
</dbReference>
<organism evidence="1 2">
    <name type="scientific">Coralloluteibacterium thermophilum</name>
    <dbReference type="NCBI Taxonomy" id="2707049"/>
    <lineage>
        <taxon>Bacteria</taxon>
        <taxon>Pseudomonadati</taxon>
        <taxon>Pseudomonadota</taxon>
        <taxon>Gammaproteobacteria</taxon>
        <taxon>Lysobacterales</taxon>
        <taxon>Lysobacteraceae</taxon>
        <taxon>Coralloluteibacterium</taxon>
    </lineage>
</organism>
<dbReference type="Proteomes" id="UP001595892">
    <property type="component" value="Unassembled WGS sequence"/>
</dbReference>
<accession>A0ABV9NG83</accession>
<protein>
    <submittedName>
        <fullName evidence="1">Uncharacterized protein</fullName>
    </submittedName>
</protein>
<sequence>MADILLRDIDPQMTERIMAIARERDWPIQDVVLHLLRQSLGLAEPLAPVPGDIARLSGAWEDSESRAFGDALRALESLPTPDP</sequence>
<comment type="caution">
    <text evidence="1">The sequence shown here is derived from an EMBL/GenBank/DDBJ whole genome shotgun (WGS) entry which is preliminary data.</text>
</comment>
<evidence type="ECO:0000313" key="2">
    <source>
        <dbReference type="Proteomes" id="UP001595892"/>
    </source>
</evidence>
<keyword evidence="2" id="KW-1185">Reference proteome</keyword>
<dbReference type="EMBL" id="JBHSGG010000011">
    <property type="protein sequence ID" value="MFC4727387.1"/>
    <property type="molecule type" value="Genomic_DNA"/>
</dbReference>
<gene>
    <name evidence="1" type="ORF">ACFO3Q_04285</name>
</gene>
<proteinExistence type="predicted"/>
<name>A0ABV9NG83_9GAMM</name>